<dbReference type="PRINTS" id="PR00469">
    <property type="entry name" value="PNDRDTASEII"/>
</dbReference>
<reference evidence="8 9" key="1">
    <citation type="submission" date="2018-11" db="EMBL/GenBank/DDBJ databases">
        <authorList>
            <person name="Da X."/>
        </authorList>
    </citation>
    <scope>NUCLEOTIDE SEQUENCE [LARGE SCALE GENOMIC DNA]</scope>
    <source>
        <strain evidence="8 9">S14-144</strain>
    </source>
</reference>
<dbReference type="SUPFAM" id="SSF51905">
    <property type="entry name" value="FAD/NAD(P)-binding domain"/>
    <property type="match status" value="1"/>
</dbReference>
<dbReference type="InterPro" id="IPR042204">
    <property type="entry name" value="2Fe-2S-bd_N"/>
</dbReference>
<dbReference type="Pfam" id="PF17806">
    <property type="entry name" value="SO_alpha_A3"/>
    <property type="match status" value="1"/>
</dbReference>
<dbReference type="Pfam" id="PF07992">
    <property type="entry name" value="Pyr_redox_2"/>
    <property type="match status" value="1"/>
</dbReference>
<organism evidence="8 9">
    <name type="scientific">Nakamurella antarctica</name>
    <dbReference type="NCBI Taxonomy" id="1902245"/>
    <lineage>
        <taxon>Bacteria</taxon>
        <taxon>Bacillati</taxon>
        <taxon>Actinomycetota</taxon>
        <taxon>Actinomycetes</taxon>
        <taxon>Nakamurellales</taxon>
        <taxon>Nakamurellaceae</taxon>
        <taxon>Nakamurella</taxon>
    </lineage>
</organism>
<dbReference type="PANTHER" id="PTHR43757:SF2">
    <property type="entry name" value="AMINOMETHYLTRANSFERASE, MITOCHONDRIAL"/>
    <property type="match status" value="1"/>
</dbReference>
<dbReference type="InterPro" id="IPR023753">
    <property type="entry name" value="FAD/NAD-binding_dom"/>
</dbReference>
<dbReference type="PRINTS" id="PR00368">
    <property type="entry name" value="FADPNR"/>
</dbReference>
<dbReference type="InterPro" id="IPR029043">
    <property type="entry name" value="GcvT/YgfZ_C"/>
</dbReference>
<feature type="domain" description="FAD/NAD(P)-binding" evidence="5">
    <location>
        <begin position="123"/>
        <end position="250"/>
    </location>
</feature>
<dbReference type="SUPFAM" id="SSF103025">
    <property type="entry name" value="Folate-binding domain"/>
    <property type="match status" value="2"/>
</dbReference>
<evidence type="ECO:0000256" key="2">
    <source>
        <dbReference type="ARBA" id="ARBA00023002"/>
    </source>
</evidence>
<dbReference type="InterPro" id="IPR013977">
    <property type="entry name" value="GcvT_C"/>
</dbReference>
<dbReference type="OrthoDB" id="5287468at2"/>
<evidence type="ECO:0000313" key="9">
    <source>
        <dbReference type="Proteomes" id="UP000268084"/>
    </source>
</evidence>
<dbReference type="Gene3D" id="3.30.1360.120">
    <property type="entry name" value="Probable tRNA modification gtpase trme, domain 1"/>
    <property type="match status" value="2"/>
</dbReference>
<dbReference type="Gene3D" id="3.30.70.1520">
    <property type="entry name" value="Heterotetrameric sarcosine oxidase"/>
    <property type="match status" value="1"/>
</dbReference>
<feature type="domain" description="GCVT N-terminal" evidence="4">
    <location>
        <begin position="560"/>
        <end position="830"/>
    </location>
</feature>
<evidence type="ECO:0000259" key="6">
    <source>
        <dbReference type="Pfam" id="PF08669"/>
    </source>
</evidence>
<dbReference type="Gene3D" id="3.50.50.60">
    <property type="entry name" value="FAD/NAD(P)-binding domain"/>
    <property type="match status" value="1"/>
</dbReference>
<dbReference type="Pfam" id="PF04268">
    <property type="entry name" value="SoxG"/>
    <property type="match status" value="1"/>
</dbReference>
<accession>A0A3G8ZTB7</accession>
<dbReference type="Proteomes" id="UP000268084">
    <property type="component" value="Chromosome"/>
</dbReference>
<reference evidence="8 9" key="2">
    <citation type="submission" date="2018-12" db="EMBL/GenBank/DDBJ databases">
        <title>Nakamurella antarcticus sp. nov., isolated from Antarctica South Shetland Islands soil.</title>
        <authorList>
            <person name="Peng F."/>
        </authorList>
    </citation>
    <scope>NUCLEOTIDE SEQUENCE [LARGE SCALE GENOMIC DNA]</scope>
    <source>
        <strain evidence="8 9">S14-144</strain>
    </source>
</reference>
<dbReference type="Pfam" id="PF01571">
    <property type="entry name" value="GCV_T"/>
    <property type="match status" value="1"/>
</dbReference>
<sequence length="1156" mass="121747">MSASRLPAFGSRIDRNQPLAFMFDGAPLKGFAGDTVASALLGNGVSIVGSSIMKGRPRGITSAGPEESTAIIQIEEPFPEPMLTATTVELREGLVARSLRGQGRLATVADPASYDAFHFHCELLVVGAGPAGLAAALQAGSQGVRVLLIDDRPEAGGALLTPAELAWVADMTSALVSLPSVTHLQRSTVTGYYDKNYLIAVEHRTDHPGHGLGEDAVRERIWRIRAGHVILATGAHERSIAFAGNDVPGVMLAESVRVYLHRYGVLAGDNIVVFTENDDAYWVAADLQAAGANVSVVDPRASGATVPAGFTGTVLAHSVVTGTEVDSSGTLSAVLVGANGAASGSDNASYQRITAEVLAISGGWNPAVQLFSQSGGNTVFDPGTGAFVPGEATQAISVAGSVAGTRTNAQAVRAGIAAAQALFAGDAVDVGILADTLPEASAPSAALYAVLPAGVDPRTLDGHYVDIQRDVTVAEIAVASGAGLLSVEHVKRYTTAGTAHDQGKTSGVVTSAVLAALQGVDISELGVTKFRAPYTSISFAALAGRERGDLYDPVRTTGAHGWHVEHGAEFENVGQWKRPWFYPKDGEHMDAAVRRETIAARTTVAFMDGSTLGKIDVSGPDAGFFLDMLYTNMMSTLKVGSIRYGVMCNVDGMTLDDGTVFRLATERFLVTTTTGNAAKILDWMEEWLQTEWPHLRVACTSVTEQWATMALVGPRSRSLLAALAPDLTVDNVDFPFMAWRDAVVAGLTARVARISFSGELAYEINVPWFDAAALWGSVWAAGEPIGLTPYGTETMHVLRAEKGYPIIGQDTDGTITPQDLGMGWAVSKKKVDYLGKRSHSRPENQRTDRKQLVGLLPHDRARILPEGSQLVDDRGPLTPPVAMLGHITSSYPSAALASSFALALLINGHHRMGSTVYAVVDGVPVPATVTASVLFDPEGLRRDGDPAGEPEPLAPFHGPASLPKSPLMEWNRSLTALSRRPATGVRVAEQPLTTMLNLRLYRGGSAAAALEAEFGAALPTSTGKISEGADVEFLALGPNEFLMLAGPGRTAELTSRLGMLARDEAELFAVTDVSASRTTLRISGRNARRVLAHGCALDLAMMTGTGCAQTMLAQCAVILITDGFAPGEDADQVRVLVRASFAAHLAQWLLLTAEEY</sequence>
<dbReference type="Pfam" id="PF08669">
    <property type="entry name" value="GCV_T_C"/>
    <property type="match status" value="1"/>
</dbReference>
<evidence type="ECO:0000256" key="3">
    <source>
        <dbReference type="SAM" id="MobiDB-lite"/>
    </source>
</evidence>
<evidence type="ECO:0000259" key="5">
    <source>
        <dbReference type="Pfam" id="PF07992"/>
    </source>
</evidence>
<dbReference type="Pfam" id="PF13510">
    <property type="entry name" value="Fer2_4"/>
    <property type="match status" value="1"/>
</dbReference>
<dbReference type="InterPro" id="IPR041117">
    <property type="entry name" value="SoxA_A3"/>
</dbReference>
<dbReference type="KEGG" id="nak:EH165_03030"/>
<dbReference type="PANTHER" id="PTHR43757">
    <property type="entry name" value="AMINOMETHYLTRANSFERASE"/>
    <property type="match status" value="1"/>
</dbReference>
<evidence type="ECO:0000313" key="8">
    <source>
        <dbReference type="EMBL" id="AZI57286.1"/>
    </source>
</evidence>
<evidence type="ECO:0000256" key="1">
    <source>
        <dbReference type="ARBA" id="ARBA00008609"/>
    </source>
</evidence>
<dbReference type="Gene3D" id="3.10.20.440">
    <property type="entry name" value="2Fe-2S iron-sulphur cluster binding domain, sarcosine oxidase, alpha subunit, N-terminal domain"/>
    <property type="match status" value="1"/>
</dbReference>
<name>A0A3G8ZTB7_9ACTN</name>
<dbReference type="InterPro" id="IPR007375">
    <property type="entry name" value="SoxG"/>
</dbReference>
<feature type="domain" description="SoxA A3" evidence="7">
    <location>
        <begin position="463"/>
        <end position="545"/>
    </location>
</feature>
<feature type="domain" description="Aminomethyltransferase C-terminal" evidence="6">
    <location>
        <begin position="850"/>
        <end position="936"/>
    </location>
</feature>
<keyword evidence="2" id="KW-0560">Oxidoreductase</keyword>
<dbReference type="InterPro" id="IPR028896">
    <property type="entry name" value="GcvT/YgfZ/DmdA"/>
</dbReference>
<dbReference type="InterPro" id="IPR036188">
    <property type="entry name" value="FAD/NAD-bd_sf"/>
</dbReference>
<keyword evidence="9" id="KW-1185">Reference proteome</keyword>
<dbReference type="RefSeq" id="WP_124797971.1">
    <property type="nucleotide sequence ID" value="NZ_CP034170.1"/>
</dbReference>
<dbReference type="InterPro" id="IPR006222">
    <property type="entry name" value="GCVT_N"/>
</dbReference>
<comment type="similarity">
    <text evidence="1">Belongs to the GcvT family.</text>
</comment>
<gene>
    <name evidence="8" type="ORF">EH165_03030</name>
</gene>
<dbReference type="EMBL" id="CP034170">
    <property type="protein sequence ID" value="AZI57286.1"/>
    <property type="molecule type" value="Genomic_DNA"/>
</dbReference>
<proteinExistence type="inferred from homology"/>
<dbReference type="GO" id="GO:0016491">
    <property type="term" value="F:oxidoreductase activity"/>
    <property type="evidence" value="ECO:0007669"/>
    <property type="project" value="UniProtKB-KW"/>
</dbReference>
<dbReference type="InterPro" id="IPR027266">
    <property type="entry name" value="TrmE/GcvT-like"/>
</dbReference>
<evidence type="ECO:0000259" key="4">
    <source>
        <dbReference type="Pfam" id="PF01571"/>
    </source>
</evidence>
<dbReference type="SUPFAM" id="SSF101790">
    <property type="entry name" value="Aminomethyltransferase beta-barrel domain"/>
    <property type="match status" value="1"/>
</dbReference>
<dbReference type="AlphaFoldDB" id="A0A3G8ZTB7"/>
<evidence type="ECO:0000259" key="7">
    <source>
        <dbReference type="Pfam" id="PF17806"/>
    </source>
</evidence>
<protein>
    <submittedName>
        <fullName evidence="8">FAD-dependent oxidoreductase</fullName>
    </submittedName>
</protein>
<feature type="region of interest" description="Disordered" evidence="3">
    <location>
        <begin position="937"/>
        <end position="961"/>
    </location>
</feature>